<feature type="chain" id="PRO_5035923650" description="EGF-like domain-containing protein" evidence="7">
    <location>
        <begin position="18"/>
        <end position="177"/>
    </location>
</feature>
<dbReference type="GO" id="GO:0045197">
    <property type="term" value="P:establishment or maintenance of epithelial cell apical/basal polarity"/>
    <property type="evidence" value="ECO:0007669"/>
    <property type="project" value="TreeGrafter"/>
</dbReference>
<evidence type="ECO:0000256" key="6">
    <source>
        <dbReference type="SAM" id="Coils"/>
    </source>
</evidence>
<evidence type="ECO:0000313" key="9">
    <source>
        <dbReference type="EMBL" id="CAD6197519.1"/>
    </source>
</evidence>
<feature type="signal peptide" evidence="7">
    <location>
        <begin position="1"/>
        <end position="17"/>
    </location>
</feature>
<dbReference type="GO" id="GO:0007157">
    <property type="term" value="P:heterophilic cell-cell adhesion via plasma membrane cell adhesion molecules"/>
    <property type="evidence" value="ECO:0007669"/>
    <property type="project" value="TreeGrafter"/>
</dbReference>
<dbReference type="InterPro" id="IPR051022">
    <property type="entry name" value="Notch_Cell-Fate_Det"/>
</dbReference>
<dbReference type="SMART" id="SM00181">
    <property type="entry name" value="EGF"/>
    <property type="match status" value="2"/>
</dbReference>
<evidence type="ECO:0000256" key="4">
    <source>
        <dbReference type="ARBA" id="ARBA00023157"/>
    </source>
</evidence>
<dbReference type="Proteomes" id="UP000835052">
    <property type="component" value="Unassembled WGS sequence"/>
</dbReference>
<keyword evidence="4 5" id="KW-1015">Disulfide bond</keyword>
<name>A0A8S1HNS3_9PELO</name>
<evidence type="ECO:0000313" key="10">
    <source>
        <dbReference type="Proteomes" id="UP000835052"/>
    </source>
</evidence>
<comment type="caution">
    <text evidence="9">The sequence shown here is derived from an EMBL/GenBank/DDBJ whole genome shotgun (WGS) entry which is preliminary data.</text>
</comment>
<gene>
    <name evidence="9" type="ORF">CAUJ_LOCUS13428</name>
</gene>
<dbReference type="CDD" id="cd00054">
    <property type="entry name" value="EGF_CA"/>
    <property type="match status" value="2"/>
</dbReference>
<dbReference type="Gene3D" id="2.10.25.10">
    <property type="entry name" value="Laminin"/>
    <property type="match status" value="2"/>
</dbReference>
<dbReference type="OrthoDB" id="10040561at2759"/>
<keyword evidence="6" id="KW-0175">Coiled coil</keyword>
<dbReference type="EMBL" id="CAJGYM010000096">
    <property type="protein sequence ID" value="CAD6197519.1"/>
    <property type="molecule type" value="Genomic_DNA"/>
</dbReference>
<feature type="domain" description="EGF-like" evidence="8">
    <location>
        <begin position="101"/>
        <end position="137"/>
    </location>
</feature>
<evidence type="ECO:0000256" key="3">
    <source>
        <dbReference type="ARBA" id="ARBA00022737"/>
    </source>
</evidence>
<keyword evidence="3" id="KW-0677">Repeat</keyword>
<dbReference type="GO" id="GO:0005886">
    <property type="term" value="C:plasma membrane"/>
    <property type="evidence" value="ECO:0007669"/>
    <property type="project" value="TreeGrafter"/>
</dbReference>
<comment type="caution">
    <text evidence="5">Lacks conserved residue(s) required for the propagation of feature annotation.</text>
</comment>
<evidence type="ECO:0000256" key="5">
    <source>
        <dbReference type="PROSITE-ProRule" id="PRU00076"/>
    </source>
</evidence>
<organism evidence="9 10">
    <name type="scientific">Caenorhabditis auriculariae</name>
    <dbReference type="NCBI Taxonomy" id="2777116"/>
    <lineage>
        <taxon>Eukaryota</taxon>
        <taxon>Metazoa</taxon>
        <taxon>Ecdysozoa</taxon>
        <taxon>Nematoda</taxon>
        <taxon>Chromadorea</taxon>
        <taxon>Rhabditida</taxon>
        <taxon>Rhabditina</taxon>
        <taxon>Rhabditomorpha</taxon>
        <taxon>Rhabditoidea</taxon>
        <taxon>Rhabditidae</taxon>
        <taxon>Peloderinae</taxon>
        <taxon>Caenorhabditis</taxon>
    </lineage>
</organism>
<dbReference type="InterPro" id="IPR000742">
    <property type="entry name" value="EGF"/>
</dbReference>
<accession>A0A8S1HNS3</accession>
<dbReference type="PROSITE" id="PS01186">
    <property type="entry name" value="EGF_2"/>
    <property type="match status" value="2"/>
</dbReference>
<keyword evidence="10" id="KW-1185">Reference proteome</keyword>
<proteinExistence type="predicted"/>
<evidence type="ECO:0000256" key="7">
    <source>
        <dbReference type="SAM" id="SignalP"/>
    </source>
</evidence>
<protein>
    <recommendedName>
        <fullName evidence="8">EGF-like domain-containing protein</fullName>
    </recommendedName>
</protein>
<evidence type="ECO:0000256" key="1">
    <source>
        <dbReference type="ARBA" id="ARBA00022536"/>
    </source>
</evidence>
<evidence type="ECO:0000256" key="2">
    <source>
        <dbReference type="ARBA" id="ARBA00022729"/>
    </source>
</evidence>
<dbReference type="PROSITE" id="PS50026">
    <property type="entry name" value="EGF_3"/>
    <property type="match status" value="2"/>
</dbReference>
<feature type="disulfide bond" evidence="5">
    <location>
        <begin position="127"/>
        <end position="136"/>
    </location>
</feature>
<dbReference type="PROSITE" id="PS00022">
    <property type="entry name" value="EGF_1"/>
    <property type="match status" value="2"/>
</dbReference>
<reference evidence="9" key="1">
    <citation type="submission" date="2020-10" db="EMBL/GenBank/DDBJ databases">
        <authorList>
            <person name="Kikuchi T."/>
        </authorList>
    </citation>
    <scope>NUCLEOTIDE SEQUENCE</scope>
    <source>
        <strain evidence="9">NKZ352</strain>
    </source>
</reference>
<feature type="coiled-coil region" evidence="6">
    <location>
        <begin position="52"/>
        <end position="86"/>
    </location>
</feature>
<dbReference type="GO" id="GO:0032991">
    <property type="term" value="C:protein-containing complex"/>
    <property type="evidence" value="ECO:0007669"/>
    <property type="project" value="TreeGrafter"/>
</dbReference>
<sequence length="177" mass="19138">MKFYVISAILVFRIVDAKEGVPVNATVSMTISPSSNTTTSAIDRSEPIIEVKRAIEEKELVEKNKIDEVKEELDKAVHSLNKTIQAKGDEVNGAVAGVSKSLESCVSVDCNNRGTCLGTKRNFLCACQLGYSGKTCEETVCDSRRDCNGRGLCFGTTNTLTCLCNLGFTGPRCETLI</sequence>
<dbReference type="SUPFAM" id="SSF57196">
    <property type="entry name" value="EGF/Laminin"/>
    <property type="match status" value="2"/>
</dbReference>
<keyword evidence="2 7" id="KW-0732">Signal</keyword>
<keyword evidence="1 5" id="KW-0245">EGF-like domain</keyword>
<feature type="disulfide bond" evidence="5">
    <location>
        <begin position="164"/>
        <end position="173"/>
    </location>
</feature>
<evidence type="ECO:0000259" key="8">
    <source>
        <dbReference type="PROSITE" id="PS50026"/>
    </source>
</evidence>
<dbReference type="PANTHER" id="PTHR24049">
    <property type="entry name" value="CRUMBS FAMILY MEMBER"/>
    <property type="match status" value="1"/>
</dbReference>
<dbReference type="Pfam" id="PF23106">
    <property type="entry name" value="EGF_Teneurin"/>
    <property type="match status" value="1"/>
</dbReference>
<dbReference type="PANTHER" id="PTHR24049:SF22">
    <property type="entry name" value="DROSOPHILA CRUMBS HOMOLOG"/>
    <property type="match status" value="1"/>
</dbReference>
<dbReference type="AlphaFoldDB" id="A0A8S1HNS3"/>
<feature type="domain" description="EGF-like" evidence="8">
    <location>
        <begin position="138"/>
        <end position="174"/>
    </location>
</feature>